<gene>
    <name evidence="10" type="ORF">Thi970DRAFT_02583</name>
</gene>
<dbReference type="PROSITE" id="PS51332">
    <property type="entry name" value="B12_BINDING"/>
    <property type="match status" value="1"/>
</dbReference>
<dbReference type="PANTHER" id="PTHR43409">
    <property type="entry name" value="ANAEROBIC MAGNESIUM-PROTOPORPHYRIN IX MONOMETHYL ESTER CYCLASE-RELATED"/>
    <property type="match status" value="1"/>
</dbReference>
<dbReference type="InterPro" id="IPR034466">
    <property type="entry name" value="Methyltransferase_Class_B"/>
</dbReference>
<dbReference type="RefSeq" id="WP_009149062.1">
    <property type="nucleotide sequence ID" value="NZ_CP121471.1"/>
</dbReference>
<dbReference type="InterPro" id="IPR058240">
    <property type="entry name" value="rSAM_sf"/>
</dbReference>
<dbReference type="SUPFAM" id="SSF102114">
    <property type="entry name" value="Radical SAM enzymes"/>
    <property type="match status" value="1"/>
</dbReference>
<proteinExistence type="predicted"/>
<dbReference type="Gene3D" id="3.40.50.280">
    <property type="entry name" value="Cobalamin-binding domain"/>
    <property type="match status" value="1"/>
</dbReference>
<keyword evidence="5" id="KW-0479">Metal-binding</keyword>
<dbReference type="InterPro" id="IPR006158">
    <property type="entry name" value="Cobalamin-bd"/>
</dbReference>
<dbReference type="InterPro" id="IPR051198">
    <property type="entry name" value="BchE-like"/>
</dbReference>
<dbReference type="SFLD" id="SFLDG01082">
    <property type="entry name" value="B12-binding_domain_containing"/>
    <property type="match status" value="1"/>
</dbReference>
<dbReference type="GO" id="GO:0003824">
    <property type="term" value="F:catalytic activity"/>
    <property type="evidence" value="ECO:0007669"/>
    <property type="project" value="InterPro"/>
</dbReference>
<evidence type="ECO:0000256" key="7">
    <source>
        <dbReference type="ARBA" id="ARBA00023014"/>
    </source>
</evidence>
<evidence type="ECO:0000313" key="11">
    <source>
        <dbReference type="Proteomes" id="UP000002964"/>
    </source>
</evidence>
<keyword evidence="2" id="KW-0489">Methyltransferase</keyword>
<dbReference type="SFLD" id="SFLDG01123">
    <property type="entry name" value="methyltransferase_(Class_B)"/>
    <property type="match status" value="1"/>
</dbReference>
<feature type="domain" description="Radical SAM core" evidence="9">
    <location>
        <begin position="223"/>
        <end position="447"/>
    </location>
</feature>
<keyword evidence="3" id="KW-0808">Transferase</keyword>
<dbReference type="SMART" id="SM00729">
    <property type="entry name" value="Elp3"/>
    <property type="match status" value="1"/>
</dbReference>
<dbReference type="CDD" id="cd01335">
    <property type="entry name" value="Radical_SAM"/>
    <property type="match status" value="1"/>
</dbReference>
<dbReference type="EMBL" id="JH603169">
    <property type="protein sequence ID" value="EIC22330.1"/>
    <property type="molecule type" value="Genomic_DNA"/>
</dbReference>
<dbReference type="GO" id="GO:0046872">
    <property type="term" value="F:metal ion binding"/>
    <property type="evidence" value="ECO:0007669"/>
    <property type="project" value="UniProtKB-KW"/>
</dbReference>
<dbReference type="InterPro" id="IPR007197">
    <property type="entry name" value="rSAM"/>
</dbReference>
<keyword evidence="7" id="KW-0411">Iron-sulfur</keyword>
<evidence type="ECO:0000256" key="3">
    <source>
        <dbReference type="ARBA" id="ARBA00022679"/>
    </source>
</evidence>
<dbReference type="AlphaFoldDB" id="H8Z0C2"/>
<reference evidence="10 11" key="2">
    <citation type="submission" date="2011-11" db="EMBL/GenBank/DDBJ databases">
        <authorList>
            <consortium name="US DOE Joint Genome Institute"/>
            <person name="Lucas S."/>
            <person name="Han J."/>
            <person name="Lapidus A."/>
            <person name="Cheng J.-F."/>
            <person name="Goodwin L."/>
            <person name="Pitluck S."/>
            <person name="Peters L."/>
            <person name="Ovchinnikova G."/>
            <person name="Zhang X."/>
            <person name="Detter J.C."/>
            <person name="Han C."/>
            <person name="Tapia R."/>
            <person name="Land M."/>
            <person name="Hauser L."/>
            <person name="Kyrpides N."/>
            <person name="Ivanova N."/>
            <person name="Pagani I."/>
            <person name="Vogl K."/>
            <person name="Liu Z."/>
            <person name="Overmann J."/>
            <person name="Frigaard N.-U."/>
            <person name="Bryant D."/>
            <person name="Woyke T."/>
        </authorList>
    </citation>
    <scope>NUCLEOTIDE SEQUENCE [LARGE SCALE GENOMIC DNA]</scope>
    <source>
        <strain evidence="10 11">970</strain>
    </source>
</reference>
<evidence type="ECO:0000259" key="8">
    <source>
        <dbReference type="PROSITE" id="PS51332"/>
    </source>
</evidence>
<organism evidence="10 11">
    <name type="scientific">Thiorhodovibrio frisius</name>
    <dbReference type="NCBI Taxonomy" id="631362"/>
    <lineage>
        <taxon>Bacteria</taxon>
        <taxon>Pseudomonadati</taxon>
        <taxon>Pseudomonadota</taxon>
        <taxon>Gammaproteobacteria</taxon>
        <taxon>Chromatiales</taxon>
        <taxon>Chromatiaceae</taxon>
        <taxon>Thiorhodovibrio</taxon>
    </lineage>
</organism>
<evidence type="ECO:0000256" key="5">
    <source>
        <dbReference type="ARBA" id="ARBA00022723"/>
    </source>
</evidence>
<dbReference type="Gene3D" id="3.80.30.20">
    <property type="entry name" value="tm_1862 like domain"/>
    <property type="match status" value="1"/>
</dbReference>
<keyword evidence="4" id="KW-0949">S-adenosyl-L-methionine</keyword>
<dbReference type="OrthoDB" id="9801424at2"/>
<dbReference type="STRING" id="631362.Thi970DRAFT_02583"/>
<dbReference type="Proteomes" id="UP000002964">
    <property type="component" value="Unassembled WGS sequence"/>
</dbReference>
<dbReference type="SFLD" id="SFLDS00029">
    <property type="entry name" value="Radical_SAM"/>
    <property type="match status" value="1"/>
</dbReference>
<dbReference type="GO" id="GO:0031419">
    <property type="term" value="F:cobalamin binding"/>
    <property type="evidence" value="ECO:0007669"/>
    <property type="project" value="InterPro"/>
</dbReference>
<dbReference type="GO" id="GO:0051539">
    <property type="term" value="F:4 iron, 4 sulfur cluster binding"/>
    <property type="evidence" value="ECO:0007669"/>
    <property type="project" value="UniProtKB-KW"/>
</dbReference>
<dbReference type="InterPro" id="IPR006638">
    <property type="entry name" value="Elp3/MiaA/NifB-like_rSAM"/>
</dbReference>
<evidence type="ECO:0000256" key="1">
    <source>
        <dbReference type="ARBA" id="ARBA00001966"/>
    </source>
</evidence>
<evidence type="ECO:0000313" key="10">
    <source>
        <dbReference type="EMBL" id="EIC22330.1"/>
    </source>
</evidence>
<dbReference type="GO" id="GO:0005829">
    <property type="term" value="C:cytosol"/>
    <property type="evidence" value="ECO:0007669"/>
    <property type="project" value="TreeGrafter"/>
</dbReference>
<keyword evidence="6" id="KW-0408">Iron</keyword>
<feature type="domain" description="B12-binding" evidence="8">
    <location>
        <begin position="34"/>
        <end position="166"/>
    </location>
</feature>
<dbReference type="InterPro" id="IPR023404">
    <property type="entry name" value="rSAM_horseshoe"/>
</dbReference>
<dbReference type="PANTHER" id="PTHR43409:SF7">
    <property type="entry name" value="BLL1977 PROTEIN"/>
    <property type="match status" value="1"/>
</dbReference>
<protein>
    <submittedName>
        <fullName evidence="10">Fe-S oxidoreductase</fullName>
    </submittedName>
</protein>
<dbReference type="Pfam" id="PF04055">
    <property type="entry name" value="Radical_SAM"/>
    <property type="match status" value="1"/>
</dbReference>
<keyword evidence="11" id="KW-1185">Reference proteome</keyword>
<sequence length="612" mass="68421">MKVLFCNPPWHRQPEKGEPGFRGIRAGSRWPHTTPYHGGDLVGNYLPFPFFLATACALAAREGFDARARDSVALGESYAAFFAAVEDIAPDVLVLETATPSIENDLTIARQLARPGRYLVLTGVHGELEQPGFLRREQAIDFILIGEYERSCVNLLHAIRDGQPQAARGRFNHIGHLLYRDCGEDGQERIVKTPDVALPPLDELPWPERDRLPAEHYFDQAGGLERPQLQILTSRGCPYGCIFCVWPQMVYKGHSYRRRDPKDVVDEIEANLAKVAYRSFYVDDDTFNIDRRHVLAFARELQARGITDLPWGAMCRADHMDEEVLTELKTAGLHTVKYGVESADQAVLDAIDKRIRIEQVIEQVELTKALGIRVHLTFTFGHPSDTAESIEKTIALATRLPADSVQFSIATPFPGTKMYDHFVAKGWLKPGDWERFDGAGKAVARTDSLTQDQLEAYVRRGYRDRLVARARERILESDAFRAALRERMTQAFPAGSAVLVLQSAPAELTRALAQVVTETGYRVHLLAHRRFADELDGAASAQLHLFDNTGDFRLEPLRELAQGVRDAHRPVGALIPFNNALGTGYEHVIEVARAAVGDWIIGVTMDGTMRPL</sequence>
<evidence type="ECO:0000256" key="4">
    <source>
        <dbReference type="ARBA" id="ARBA00022691"/>
    </source>
</evidence>
<evidence type="ECO:0000256" key="2">
    <source>
        <dbReference type="ARBA" id="ARBA00022603"/>
    </source>
</evidence>
<name>H8Z0C2_9GAMM</name>
<comment type="cofactor">
    <cofactor evidence="1">
        <name>[4Fe-4S] cluster</name>
        <dbReference type="ChEBI" id="CHEBI:49883"/>
    </cofactor>
</comment>
<dbReference type="HOGENOM" id="CLU_021572_4_2_6"/>
<evidence type="ECO:0000259" key="9">
    <source>
        <dbReference type="PROSITE" id="PS51918"/>
    </source>
</evidence>
<accession>H8Z0C2</accession>
<dbReference type="PROSITE" id="PS51918">
    <property type="entry name" value="RADICAL_SAM"/>
    <property type="match status" value="1"/>
</dbReference>
<reference evidence="11" key="1">
    <citation type="submission" date="2011-06" db="EMBL/GenBank/DDBJ databases">
        <authorList>
            <consortium name="US DOE Joint Genome Institute (JGI-PGF)"/>
            <person name="Lucas S."/>
            <person name="Han J."/>
            <person name="Lapidus A."/>
            <person name="Cheng J.-F."/>
            <person name="Goodwin L."/>
            <person name="Pitluck S."/>
            <person name="Peters L."/>
            <person name="Land M.L."/>
            <person name="Hauser L."/>
            <person name="Vogl K."/>
            <person name="Liu Z."/>
            <person name="Overmann J."/>
            <person name="Frigaard N.-U."/>
            <person name="Bryant D.A."/>
            <person name="Woyke T.J."/>
        </authorList>
    </citation>
    <scope>NUCLEOTIDE SEQUENCE [LARGE SCALE GENOMIC DNA]</scope>
    <source>
        <strain evidence="11">970</strain>
    </source>
</reference>
<evidence type="ECO:0000256" key="6">
    <source>
        <dbReference type="ARBA" id="ARBA00023004"/>
    </source>
</evidence>
<dbReference type="eggNOG" id="COG1032">
    <property type="taxonomic scope" value="Bacteria"/>
</dbReference>